<dbReference type="AlphaFoldDB" id="A0A4D6LVB1"/>
<reference evidence="1 2" key="1">
    <citation type="submission" date="2019-04" db="EMBL/GenBank/DDBJ databases">
        <title>An improved genome assembly and genetic linkage map for asparagus bean, Vigna unguiculata ssp. sesquipedialis.</title>
        <authorList>
            <person name="Xia Q."/>
            <person name="Zhang R."/>
            <person name="Dong Y."/>
        </authorList>
    </citation>
    <scope>NUCLEOTIDE SEQUENCE [LARGE SCALE GENOMIC DNA]</scope>
    <source>
        <tissue evidence="1">Leaf</tissue>
    </source>
</reference>
<proteinExistence type="predicted"/>
<organism evidence="1 2">
    <name type="scientific">Vigna unguiculata</name>
    <name type="common">Cowpea</name>
    <dbReference type="NCBI Taxonomy" id="3917"/>
    <lineage>
        <taxon>Eukaryota</taxon>
        <taxon>Viridiplantae</taxon>
        <taxon>Streptophyta</taxon>
        <taxon>Embryophyta</taxon>
        <taxon>Tracheophyta</taxon>
        <taxon>Spermatophyta</taxon>
        <taxon>Magnoliopsida</taxon>
        <taxon>eudicotyledons</taxon>
        <taxon>Gunneridae</taxon>
        <taxon>Pentapetalae</taxon>
        <taxon>rosids</taxon>
        <taxon>fabids</taxon>
        <taxon>Fabales</taxon>
        <taxon>Fabaceae</taxon>
        <taxon>Papilionoideae</taxon>
        <taxon>50 kb inversion clade</taxon>
        <taxon>NPAAA clade</taxon>
        <taxon>indigoferoid/millettioid clade</taxon>
        <taxon>Phaseoleae</taxon>
        <taxon>Vigna</taxon>
    </lineage>
</organism>
<dbReference type="EMBL" id="CP039349">
    <property type="protein sequence ID" value="QCD92872.1"/>
    <property type="molecule type" value="Genomic_DNA"/>
</dbReference>
<keyword evidence="2" id="KW-1185">Reference proteome</keyword>
<gene>
    <name evidence="1" type="ORF">DEO72_LG5g941</name>
</gene>
<dbReference type="Proteomes" id="UP000501690">
    <property type="component" value="Linkage Group LG5"/>
</dbReference>
<sequence>MRCSPSMVVRVVADAKLCGWQTESGVCPNLVRAIMEVELVMVQCRMLGGRLRFLFDVVVLFPGDAMEAELISSEATTIDKSTGGGSVNVDSGECG</sequence>
<accession>A0A4D6LVB1</accession>
<name>A0A4D6LVB1_VIGUN</name>
<evidence type="ECO:0000313" key="2">
    <source>
        <dbReference type="Proteomes" id="UP000501690"/>
    </source>
</evidence>
<protein>
    <submittedName>
        <fullName evidence="1">Uncharacterized protein</fullName>
    </submittedName>
</protein>
<evidence type="ECO:0000313" key="1">
    <source>
        <dbReference type="EMBL" id="QCD92872.1"/>
    </source>
</evidence>